<dbReference type="GO" id="GO:0004325">
    <property type="term" value="F:ferrochelatase activity"/>
    <property type="evidence" value="ECO:0007669"/>
    <property type="project" value="InterPro"/>
</dbReference>
<dbReference type="PANTHER" id="PTHR11108">
    <property type="entry name" value="FERROCHELATASE"/>
    <property type="match status" value="1"/>
</dbReference>
<name>A0A382NFL7_9ZZZZ</name>
<dbReference type="Pfam" id="PF00762">
    <property type="entry name" value="Ferrochelatase"/>
    <property type="match status" value="1"/>
</dbReference>
<dbReference type="Gene3D" id="3.40.50.1400">
    <property type="match status" value="1"/>
</dbReference>
<dbReference type="GO" id="GO:0006783">
    <property type="term" value="P:heme biosynthetic process"/>
    <property type="evidence" value="ECO:0007669"/>
    <property type="project" value="InterPro"/>
</dbReference>
<organism evidence="1">
    <name type="scientific">marine metagenome</name>
    <dbReference type="NCBI Taxonomy" id="408172"/>
    <lineage>
        <taxon>unclassified sequences</taxon>
        <taxon>metagenomes</taxon>
        <taxon>ecological metagenomes</taxon>
    </lineage>
</organism>
<gene>
    <name evidence="1" type="ORF">METZ01_LOCUS312710</name>
</gene>
<feature type="non-terminal residue" evidence="1">
    <location>
        <position position="122"/>
    </location>
</feature>
<dbReference type="InterPro" id="IPR033659">
    <property type="entry name" value="Ferrochelatase_N"/>
</dbReference>
<evidence type="ECO:0000313" key="1">
    <source>
        <dbReference type="EMBL" id="SVC59856.1"/>
    </source>
</evidence>
<proteinExistence type="predicted"/>
<dbReference type="PANTHER" id="PTHR11108:SF1">
    <property type="entry name" value="FERROCHELATASE, MITOCHONDRIAL"/>
    <property type="match status" value="1"/>
</dbReference>
<protein>
    <recommendedName>
        <fullName evidence="2">Ferrochelatase</fullName>
    </recommendedName>
</protein>
<dbReference type="EMBL" id="UINC01100082">
    <property type="protein sequence ID" value="SVC59856.1"/>
    <property type="molecule type" value="Genomic_DNA"/>
</dbReference>
<evidence type="ECO:0008006" key="2">
    <source>
        <dbReference type="Google" id="ProtNLM"/>
    </source>
</evidence>
<accession>A0A382NFL7</accession>
<dbReference type="SUPFAM" id="SSF53800">
    <property type="entry name" value="Chelatase"/>
    <property type="match status" value="1"/>
</dbReference>
<reference evidence="1" key="1">
    <citation type="submission" date="2018-05" db="EMBL/GenBank/DDBJ databases">
        <authorList>
            <person name="Lanie J.A."/>
            <person name="Ng W.-L."/>
            <person name="Kazmierczak K.M."/>
            <person name="Andrzejewski T.M."/>
            <person name="Davidsen T.M."/>
            <person name="Wayne K.J."/>
            <person name="Tettelin H."/>
            <person name="Glass J.I."/>
            <person name="Rusch D."/>
            <person name="Podicherti R."/>
            <person name="Tsui H.-C.T."/>
            <person name="Winkler M.E."/>
        </authorList>
    </citation>
    <scope>NUCLEOTIDE SEQUENCE</scope>
</reference>
<sequence length="122" mass="14011">MKKAVILFNLGGPDRPESVEPFLFNLFNDPAIISIPSIFRYPLAKLISKRRAPIAKNIYREIGNRSPILELTREQAKSLENTLSTKGDYKCFVVMRCWHPRAADVIKEVKIYNPEEIILLPL</sequence>
<dbReference type="CDD" id="cd03411">
    <property type="entry name" value="Ferrochelatase_N"/>
    <property type="match status" value="1"/>
</dbReference>
<dbReference type="AlphaFoldDB" id="A0A382NFL7"/>
<dbReference type="InterPro" id="IPR001015">
    <property type="entry name" value="Ferrochelatase"/>
</dbReference>